<evidence type="ECO:0000313" key="4">
    <source>
        <dbReference type="WBParaSite" id="GPUH_0002385001-mRNA-1"/>
    </source>
</evidence>
<name>A0A183ES79_9BILA</name>
<feature type="region of interest" description="Disordered" evidence="1">
    <location>
        <begin position="132"/>
        <end position="236"/>
    </location>
</feature>
<evidence type="ECO:0000313" key="3">
    <source>
        <dbReference type="Proteomes" id="UP000271098"/>
    </source>
</evidence>
<dbReference type="WBParaSite" id="GPUH_0002385001-mRNA-1">
    <property type="protein sequence ID" value="GPUH_0002385001-mRNA-1"/>
    <property type="gene ID" value="GPUH_0002385001"/>
</dbReference>
<reference evidence="2 3" key="2">
    <citation type="submission" date="2018-11" db="EMBL/GenBank/DDBJ databases">
        <authorList>
            <consortium name="Pathogen Informatics"/>
        </authorList>
    </citation>
    <scope>NUCLEOTIDE SEQUENCE [LARGE SCALE GENOMIC DNA]</scope>
</reference>
<proteinExistence type="predicted"/>
<sequence>ADDAKRRTATAVAPISESISAVDIRQLEALTNGAQSPIKKISAFPDPPPSFILSKLDAFYFSADDAKRRTATVVAPISESISAVDIRQLEALANGVQSPIKKISAFPDPPPSFILNKEKAVEYDKDGRLHYIPKSISRSGSRDRQDDGGGLASESQSTTFDDEDTSFRQLHSRTNSTELARGTQPSVRLMAKAFETMETSTSKNTRSLKRSLFGIRKSRSVETTETGKSVGSAAKS</sequence>
<gene>
    <name evidence="2" type="ORF">GPUH_LOCUS23820</name>
</gene>
<reference evidence="4" key="1">
    <citation type="submission" date="2016-06" db="UniProtKB">
        <authorList>
            <consortium name="WormBaseParasite"/>
        </authorList>
    </citation>
    <scope>IDENTIFICATION</scope>
</reference>
<accession>A0A183ES79</accession>
<keyword evidence="3" id="KW-1185">Reference proteome</keyword>
<feature type="compositionally biased region" description="Polar residues" evidence="1">
    <location>
        <begin position="221"/>
        <end position="236"/>
    </location>
</feature>
<protein>
    <submittedName>
        <fullName evidence="4">CG057</fullName>
    </submittedName>
</protein>
<dbReference type="Proteomes" id="UP000271098">
    <property type="component" value="Unassembled WGS sequence"/>
</dbReference>
<feature type="compositionally biased region" description="Polar residues" evidence="1">
    <location>
        <begin position="167"/>
        <end position="186"/>
    </location>
</feature>
<evidence type="ECO:0000313" key="2">
    <source>
        <dbReference type="EMBL" id="VDN42005.1"/>
    </source>
</evidence>
<dbReference type="OrthoDB" id="5870872at2759"/>
<evidence type="ECO:0000256" key="1">
    <source>
        <dbReference type="SAM" id="MobiDB-lite"/>
    </source>
</evidence>
<organism evidence="4">
    <name type="scientific">Gongylonema pulchrum</name>
    <dbReference type="NCBI Taxonomy" id="637853"/>
    <lineage>
        <taxon>Eukaryota</taxon>
        <taxon>Metazoa</taxon>
        <taxon>Ecdysozoa</taxon>
        <taxon>Nematoda</taxon>
        <taxon>Chromadorea</taxon>
        <taxon>Rhabditida</taxon>
        <taxon>Spirurina</taxon>
        <taxon>Spiruromorpha</taxon>
        <taxon>Spiruroidea</taxon>
        <taxon>Gongylonematidae</taxon>
        <taxon>Gongylonema</taxon>
    </lineage>
</organism>
<dbReference type="AlphaFoldDB" id="A0A183ES79"/>
<dbReference type="EMBL" id="UYRT01099080">
    <property type="protein sequence ID" value="VDN42005.1"/>
    <property type="molecule type" value="Genomic_DNA"/>
</dbReference>